<gene>
    <name evidence="1" type="ORF">C4B59_04075</name>
</gene>
<protein>
    <submittedName>
        <fullName evidence="1">Uncharacterized protein</fullName>
    </submittedName>
</protein>
<name>A0AC61L4V5_9EURY</name>
<reference evidence="1" key="1">
    <citation type="submission" date="2018-01" db="EMBL/GenBank/DDBJ databases">
        <authorList>
            <person name="Krukenberg V."/>
        </authorList>
    </citation>
    <scope>NUCLEOTIDE SEQUENCE</scope>
    <source>
        <strain evidence="1">E20ANME2</strain>
    </source>
</reference>
<accession>A0AC61L4V5</accession>
<evidence type="ECO:0000313" key="2">
    <source>
        <dbReference type="Proteomes" id="UP000248329"/>
    </source>
</evidence>
<dbReference type="EMBL" id="PQXF01000005">
    <property type="protein sequence ID" value="PXF61423.1"/>
    <property type="molecule type" value="Genomic_DNA"/>
</dbReference>
<dbReference type="Proteomes" id="UP000248329">
    <property type="component" value="Unassembled WGS sequence"/>
</dbReference>
<organism evidence="1 2">
    <name type="scientific">Candidatus Methanogaster sp</name>
    <dbReference type="NCBI Taxonomy" id="3386292"/>
    <lineage>
        <taxon>Archaea</taxon>
        <taxon>Methanobacteriati</taxon>
        <taxon>Methanobacteriota</taxon>
        <taxon>Stenosarchaea group</taxon>
        <taxon>Methanomicrobia</taxon>
        <taxon>Methanosarcinales</taxon>
        <taxon>ANME-2 cluster</taxon>
        <taxon>Candidatus Methanogasteraceae</taxon>
        <taxon>Candidatus Methanogaster</taxon>
    </lineage>
</organism>
<sequence length="272" mass="30329">MNKITKASLALVVIFIAILLAIFVQSLADEKKEYVTDPVIAHIPLRADLDFPSPFPNPDDPTAINIIYILTPTVDVKANVSEGIVLPEGIIFVQSNLPTGQTTLSKGKKYRYDAKIRVVNPGRWTFYVSPGVYGDVSLFEDWVTAGVQGVFDISKLPVEFHDIIDVSEEQQDILMGVGKKWLIDYSAQEYGSEEFDCLQISGNPDVSCCGCELLGYSNSTLHDKYYFVIDEDLHTNETRVRNVYRWAYQTPSGYQPKPVCEEITMKGGGNGE</sequence>
<evidence type="ECO:0000313" key="1">
    <source>
        <dbReference type="EMBL" id="PXF61423.1"/>
    </source>
</evidence>
<comment type="caution">
    <text evidence="1">The sequence shown here is derived from an EMBL/GenBank/DDBJ whole genome shotgun (WGS) entry which is preliminary data.</text>
</comment>
<proteinExistence type="predicted"/>